<dbReference type="PATRIC" id="fig|1121328.3.peg.901"/>
<dbReference type="EMBL" id="LSFY01000001">
    <property type="protein sequence ID" value="KXZ39820.1"/>
    <property type="molecule type" value="Genomic_DNA"/>
</dbReference>
<proteinExistence type="predicted"/>
<dbReference type="GO" id="GO:0046872">
    <property type="term" value="F:metal ion binding"/>
    <property type="evidence" value="ECO:0007669"/>
    <property type="project" value="UniProtKB-KW"/>
</dbReference>
<organism evidence="4 6">
    <name type="scientific">Alkalithermobacter thermoalcaliphilus JW-YL-7 = DSM 7308</name>
    <dbReference type="NCBI Taxonomy" id="1121328"/>
    <lineage>
        <taxon>Bacteria</taxon>
        <taxon>Bacillati</taxon>
        <taxon>Bacillota</taxon>
        <taxon>Clostridia</taxon>
        <taxon>Peptostreptococcales</taxon>
        <taxon>Tepidibacteraceae</taxon>
        <taxon>Alkalithermobacter</taxon>
    </lineage>
</organism>
<evidence type="ECO:0000313" key="5">
    <source>
        <dbReference type="EMBL" id="SHK59327.1"/>
    </source>
</evidence>
<evidence type="ECO:0000259" key="3">
    <source>
        <dbReference type="PROSITE" id="PS51677"/>
    </source>
</evidence>
<dbReference type="AlphaFoldDB" id="A0A150FS15"/>
<dbReference type="PROSITE" id="PS51677">
    <property type="entry name" value="NODB"/>
    <property type="match status" value="1"/>
</dbReference>
<comment type="caution">
    <text evidence="4">The sequence shown here is derived from an EMBL/GenBank/DDBJ whole genome shotgun (WGS) entry which is preliminary data.</text>
</comment>
<reference evidence="4 6" key="1">
    <citation type="submission" date="2016-02" db="EMBL/GenBank/DDBJ databases">
        <title>Draft genome sequence for Clostridium paradoxum JW-YL-7.</title>
        <authorList>
            <person name="Utturkar S.M."/>
            <person name="Lancaster A."/>
            <person name="Poole F.L."/>
            <person name="Adams M.W."/>
            <person name="Brown S.D."/>
        </authorList>
    </citation>
    <scope>NUCLEOTIDE SEQUENCE [LARGE SCALE GENOMIC DNA]</scope>
    <source>
        <strain evidence="4 6">JW-YL-7</strain>
    </source>
</reference>
<keyword evidence="1" id="KW-0479">Metal-binding</keyword>
<dbReference type="Pfam" id="PF01522">
    <property type="entry name" value="Polysacc_deac_1"/>
    <property type="match status" value="1"/>
</dbReference>
<dbReference type="GO" id="GO:0016020">
    <property type="term" value="C:membrane"/>
    <property type="evidence" value="ECO:0007669"/>
    <property type="project" value="TreeGrafter"/>
</dbReference>
<dbReference type="GO" id="GO:0016810">
    <property type="term" value="F:hydrolase activity, acting on carbon-nitrogen (but not peptide) bonds"/>
    <property type="evidence" value="ECO:0007669"/>
    <property type="project" value="InterPro"/>
</dbReference>
<reference evidence="5 7" key="2">
    <citation type="submission" date="2016-11" db="EMBL/GenBank/DDBJ databases">
        <authorList>
            <person name="Varghese N."/>
            <person name="Submissions S."/>
        </authorList>
    </citation>
    <scope>NUCLEOTIDE SEQUENCE [LARGE SCALE GENOMIC DNA]</scope>
    <source>
        <strain evidence="5 7">DSM 7308</strain>
    </source>
</reference>
<name>A0A150FS15_CLOPD</name>
<protein>
    <submittedName>
        <fullName evidence="5">Peptidoglycan/xylan/chitin deacetylase, PgdA/CDA1 family</fullName>
    </submittedName>
    <submittedName>
        <fullName evidence="4">Polysaccharide deacetylase</fullName>
    </submittedName>
</protein>
<evidence type="ECO:0000313" key="4">
    <source>
        <dbReference type="EMBL" id="KXZ39820.1"/>
    </source>
</evidence>
<dbReference type="GO" id="GO:0005975">
    <property type="term" value="P:carbohydrate metabolic process"/>
    <property type="evidence" value="ECO:0007669"/>
    <property type="project" value="InterPro"/>
</dbReference>
<dbReference type="InterPro" id="IPR011330">
    <property type="entry name" value="Glyco_hydro/deAcase_b/a-brl"/>
</dbReference>
<dbReference type="Proteomes" id="UP000092605">
    <property type="component" value="Unassembled WGS sequence"/>
</dbReference>
<evidence type="ECO:0000256" key="2">
    <source>
        <dbReference type="ARBA" id="ARBA00022801"/>
    </source>
</evidence>
<dbReference type="Proteomes" id="UP000323392">
    <property type="component" value="Unassembled WGS sequence"/>
</dbReference>
<dbReference type="InterPro" id="IPR050248">
    <property type="entry name" value="Polysacc_deacetylase_ArnD"/>
</dbReference>
<dbReference type="PANTHER" id="PTHR10587:SF133">
    <property type="entry name" value="CHITIN DEACETYLASE 1-RELATED"/>
    <property type="match status" value="1"/>
</dbReference>
<feature type="domain" description="NodB homology" evidence="3">
    <location>
        <begin position="50"/>
        <end position="228"/>
    </location>
</feature>
<evidence type="ECO:0000313" key="6">
    <source>
        <dbReference type="Proteomes" id="UP000092605"/>
    </source>
</evidence>
<gene>
    <name evidence="4" type="ORF">JWYL7_0895</name>
    <name evidence="5" type="ORF">SAMN05661008_00502</name>
</gene>
<dbReference type="SUPFAM" id="SSF88713">
    <property type="entry name" value="Glycoside hydrolase/deacetylase"/>
    <property type="match status" value="1"/>
</dbReference>
<dbReference type="PANTHER" id="PTHR10587">
    <property type="entry name" value="GLYCOSYL TRANSFERASE-RELATED"/>
    <property type="match status" value="1"/>
</dbReference>
<dbReference type="InterPro" id="IPR002509">
    <property type="entry name" value="NODB_dom"/>
</dbReference>
<accession>A0A150FS15</accession>
<keyword evidence="7" id="KW-1185">Reference proteome</keyword>
<sequence length="237" mass="27235" precursor="true">MIIIVNKRKLLLLTAICILTVGIYITTSLSVFTFKTLSEPYYKGNKEKSNYVAITCNVDWGNEYIEDILKILESKDVKITFMVTGRWAKKYPDILLKIKENGHEIGNHGFRHIDYSKLDYKTNYEEIKEAKDIIEGIIDDKTRFFSPPSGSFNKNTIKAALDLKYIPVQWTIDTADWLYKDNPQKIIQRVQNKTIDSESIILLHPTEATVKTLGSIIEIVTGEGYKVGRLMDIFEVD</sequence>
<dbReference type="EMBL" id="FRBG01000003">
    <property type="protein sequence ID" value="SHK59327.1"/>
    <property type="molecule type" value="Genomic_DNA"/>
</dbReference>
<keyword evidence="2" id="KW-0378">Hydrolase</keyword>
<evidence type="ECO:0000313" key="7">
    <source>
        <dbReference type="Proteomes" id="UP000323392"/>
    </source>
</evidence>
<evidence type="ECO:0000256" key="1">
    <source>
        <dbReference type="ARBA" id="ARBA00022723"/>
    </source>
</evidence>
<dbReference type="OrthoDB" id="9806342at2"/>
<dbReference type="STRING" id="1121328.JWYL7_0895"/>
<dbReference type="Gene3D" id="3.20.20.370">
    <property type="entry name" value="Glycoside hydrolase/deacetylase"/>
    <property type="match status" value="1"/>
</dbReference>
<dbReference type="RefSeq" id="WP_066069648.1">
    <property type="nucleotide sequence ID" value="NZ_FRBG01000003.1"/>
</dbReference>